<name>A0A372NTT5_9SPHI</name>
<dbReference type="EMBL" id="QWDC01000002">
    <property type="protein sequence ID" value="RFZ92089.1"/>
    <property type="molecule type" value="Genomic_DNA"/>
</dbReference>
<feature type="domain" description="IPT/TIG" evidence="2">
    <location>
        <begin position="286"/>
        <end position="373"/>
    </location>
</feature>
<dbReference type="Pfam" id="PF01833">
    <property type="entry name" value="TIG"/>
    <property type="match status" value="2"/>
</dbReference>
<evidence type="ECO:0000313" key="3">
    <source>
        <dbReference type="EMBL" id="RFZ92089.1"/>
    </source>
</evidence>
<dbReference type="InterPro" id="IPR015943">
    <property type="entry name" value="WD40/YVTN_repeat-like_dom_sf"/>
</dbReference>
<protein>
    <recommendedName>
        <fullName evidence="2">IPT/TIG domain-containing protein</fullName>
    </recommendedName>
</protein>
<dbReference type="RefSeq" id="WP_117391800.1">
    <property type="nucleotide sequence ID" value="NZ_QWDC01000002.1"/>
</dbReference>
<dbReference type="Proteomes" id="UP000264217">
    <property type="component" value="Unassembled WGS sequence"/>
</dbReference>
<reference evidence="3 4" key="1">
    <citation type="submission" date="2018-08" db="EMBL/GenBank/DDBJ databases">
        <title>Mucilaginibacter sp. MYSH2.</title>
        <authorList>
            <person name="Seo T."/>
        </authorList>
    </citation>
    <scope>NUCLEOTIDE SEQUENCE [LARGE SCALE GENOMIC DNA]</scope>
    <source>
        <strain evidence="3 4">MYSH2</strain>
    </source>
</reference>
<feature type="chain" id="PRO_5016613837" description="IPT/TIG domain-containing protein" evidence="1">
    <location>
        <begin position="27"/>
        <end position="690"/>
    </location>
</feature>
<dbReference type="InterPro" id="IPR002909">
    <property type="entry name" value="IPT_dom"/>
</dbReference>
<dbReference type="AlphaFoldDB" id="A0A372NTT5"/>
<dbReference type="SMART" id="SM00429">
    <property type="entry name" value="IPT"/>
    <property type="match status" value="2"/>
</dbReference>
<sequence>MKAHLQKLSKILAMLLLIAAGFSACKKDKVPTPEPKPTETKPTTVASGTIDGKTFNVKDNAISSTVYSTSGDNVKAMETSATIGNDGSKLTFFLNDLKNGTASLSKKSGTSLNPGTRTIKINETSNTSQTYVQYYNGGNAYYAFSGTIEITVTDTYVKAKWNISFKDATGREFTSAGEFTITFATVIAKAKSEIKDPTPVADKPTVENISPTKGRAGDEIAITGVNYSTTAADNVVMFNGKVAEVVSATATKLTVKAPQGGSTGTISVKVKNSETVTGPTFTYLQAATFTSFAPASAKAGETVTITGTNFSTVVAENVVKFAGAQNTTVAATVTEATATQLKVTVPQTAATGKIIVNVLNGGNLTSATDFTLTTTTTTGDWEDMKFNTSIQEVNLSANLGNSFMFMGGSFPDYLYYTADGTSYTNVYANIPKDPNGHLEIHLIKSDGVNYYLTTNQGIFRTKDGVTWKKLLPSPNLPNLNVNALIASRGGNLAFISGGFLYRSADYGDTWTNKYVVNGNNLDYLTSDSFGKYWYAVDISQNYLSAAGPRKMYRSTDQGETWTAGDATTGIYYFGSGNQDFITASGYTIFCLYSTSTTQASIVDQRLYKTSTQGNTWTKVSDDNVYYVKAFGDYVVYGDGRFNVSADNGATFKDYSLPDSYRVGGVERVNGYFYVFAFKNNGQHRIFRRKI</sequence>
<dbReference type="OrthoDB" id="1524003at2"/>
<feature type="domain" description="IPT/TIG" evidence="2">
    <location>
        <begin position="203"/>
        <end position="284"/>
    </location>
</feature>
<dbReference type="InterPro" id="IPR013783">
    <property type="entry name" value="Ig-like_fold"/>
</dbReference>
<comment type="caution">
    <text evidence="3">The sequence shown here is derived from an EMBL/GenBank/DDBJ whole genome shotgun (WGS) entry which is preliminary data.</text>
</comment>
<dbReference type="Gene3D" id="2.60.40.10">
    <property type="entry name" value="Immunoglobulins"/>
    <property type="match status" value="2"/>
</dbReference>
<dbReference type="SUPFAM" id="SSF110296">
    <property type="entry name" value="Oligoxyloglucan reducing end-specific cellobiohydrolase"/>
    <property type="match status" value="2"/>
</dbReference>
<dbReference type="InterPro" id="IPR014756">
    <property type="entry name" value="Ig_E-set"/>
</dbReference>
<organism evidence="3 4">
    <name type="scientific">Mucilaginibacter conchicola</name>
    <dbReference type="NCBI Taxonomy" id="2303333"/>
    <lineage>
        <taxon>Bacteria</taxon>
        <taxon>Pseudomonadati</taxon>
        <taxon>Bacteroidota</taxon>
        <taxon>Sphingobacteriia</taxon>
        <taxon>Sphingobacteriales</taxon>
        <taxon>Sphingobacteriaceae</taxon>
        <taxon>Mucilaginibacter</taxon>
    </lineage>
</organism>
<proteinExistence type="predicted"/>
<feature type="signal peptide" evidence="1">
    <location>
        <begin position="1"/>
        <end position="26"/>
    </location>
</feature>
<evidence type="ECO:0000259" key="2">
    <source>
        <dbReference type="SMART" id="SM00429"/>
    </source>
</evidence>
<evidence type="ECO:0000313" key="4">
    <source>
        <dbReference type="Proteomes" id="UP000264217"/>
    </source>
</evidence>
<dbReference type="SUPFAM" id="SSF81296">
    <property type="entry name" value="E set domains"/>
    <property type="match status" value="2"/>
</dbReference>
<keyword evidence="1" id="KW-0732">Signal</keyword>
<gene>
    <name evidence="3" type="ORF">D0C36_11630</name>
</gene>
<dbReference type="PROSITE" id="PS51257">
    <property type="entry name" value="PROKAR_LIPOPROTEIN"/>
    <property type="match status" value="1"/>
</dbReference>
<dbReference type="Gene3D" id="2.130.10.10">
    <property type="entry name" value="YVTN repeat-like/Quinoprotein amine dehydrogenase"/>
    <property type="match status" value="1"/>
</dbReference>
<keyword evidence="4" id="KW-1185">Reference proteome</keyword>
<evidence type="ECO:0000256" key="1">
    <source>
        <dbReference type="SAM" id="SignalP"/>
    </source>
</evidence>
<accession>A0A372NTT5</accession>